<reference evidence="2 3" key="1">
    <citation type="journal article" date="2014" name="Genome Announc.">
        <title>Draft Genome Sequence of Magnetospirillum sp. Strain SO-1, a Freshwater Magnetotactic Bacterium Isolated from the Ol'khovka River, Russia.</title>
        <authorList>
            <person name="Grouzdev D.S."/>
            <person name="Dziuba M.V."/>
            <person name="Sukhacheva M.S."/>
            <person name="Mardanov A.V."/>
            <person name="Beletskiy A.V."/>
            <person name="Kuznetsov B.B."/>
            <person name="Skryabin K.G."/>
        </authorList>
    </citation>
    <scope>NUCLEOTIDE SEQUENCE [LARGE SCALE GENOMIC DNA]</scope>
    <source>
        <strain evidence="2 3">SO-1</strain>
    </source>
</reference>
<keyword evidence="1" id="KW-0472">Membrane</keyword>
<evidence type="ECO:0000256" key="1">
    <source>
        <dbReference type="SAM" id="Phobius"/>
    </source>
</evidence>
<accession>M2ZMX2</accession>
<organism evidence="2 3">
    <name type="scientific">Paramagnetospirillum caucaseum</name>
    <dbReference type="NCBI Taxonomy" id="1244869"/>
    <lineage>
        <taxon>Bacteria</taxon>
        <taxon>Pseudomonadati</taxon>
        <taxon>Pseudomonadota</taxon>
        <taxon>Alphaproteobacteria</taxon>
        <taxon>Rhodospirillales</taxon>
        <taxon>Magnetospirillaceae</taxon>
        <taxon>Paramagnetospirillum</taxon>
    </lineage>
</organism>
<dbReference type="Proteomes" id="UP000011744">
    <property type="component" value="Unassembled WGS sequence"/>
</dbReference>
<sequence length="327" mass="36274">MLLPPQNDARRQPDLSSATFILVPDRLANYDLAYALLFSIMIASLATCPLWAITSFAMLWLILPTATQLFIVRAKVYKGLRAHVPDGLTHWFLSLPSKVVMAPCHGDGSAATAIRALHVWGVMVWHRLKFFKPQAICADPIYTQASGSPQAAFLALGLAAHFAPNQDETNNAASRGFLRFFFHYCTPIWLSFIWLIVTFLLMGSTPPLQVGMAFGWAFISMLFIYRAVIQYGTWLDHQTDADDSLRTLPYAPIWRAGACPPHSLHVLRDRWVRTATSVITSVALIIALTALQILKDPTKKDDAPALAVALYCLICTKAEEPHGAPRD</sequence>
<evidence type="ECO:0000313" key="2">
    <source>
        <dbReference type="EMBL" id="EME68627.1"/>
    </source>
</evidence>
<feature type="transmembrane region" description="Helical" evidence="1">
    <location>
        <begin position="271"/>
        <end position="294"/>
    </location>
</feature>
<evidence type="ECO:0000313" key="3">
    <source>
        <dbReference type="Proteomes" id="UP000011744"/>
    </source>
</evidence>
<keyword evidence="3" id="KW-1185">Reference proteome</keyword>
<feature type="transmembrane region" description="Helical" evidence="1">
    <location>
        <begin position="181"/>
        <end position="202"/>
    </location>
</feature>
<gene>
    <name evidence="2" type="ORF">H261_17548</name>
</gene>
<keyword evidence="1" id="KW-0812">Transmembrane</keyword>
<dbReference type="EMBL" id="AONQ01000058">
    <property type="protein sequence ID" value="EME68627.1"/>
    <property type="molecule type" value="Genomic_DNA"/>
</dbReference>
<feature type="transmembrane region" description="Helical" evidence="1">
    <location>
        <begin position="32"/>
        <end position="63"/>
    </location>
</feature>
<proteinExistence type="predicted"/>
<comment type="caution">
    <text evidence="2">The sequence shown here is derived from an EMBL/GenBank/DDBJ whole genome shotgun (WGS) entry which is preliminary data.</text>
</comment>
<protein>
    <submittedName>
        <fullName evidence="2">Uncharacterized protein</fullName>
    </submittedName>
</protein>
<name>M2ZMX2_9PROT</name>
<feature type="transmembrane region" description="Helical" evidence="1">
    <location>
        <begin position="208"/>
        <end position="228"/>
    </location>
</feature>
<dbReference type="AlphaFoldDB" id="M2ZMX2"/>
<keyword evidence="1" id="KW-1133">Transmembrane helix</keyword>